<feature type="region of interest" description="Disordered" evidence="1">
    <location>
        <begin position="149"/>
        <end position="174"/>
    </location>
</feature>
<protein>
    <submittedName>
        <fullName evidence="2">Uncharacterized protein</fullName>
    </submittedName>
</protein>
<dbReference type="Proteomes" id="UP000008068">
    <property type="component" value="Unassembled WGS sequence"/>
</dbReference>
<reference evidence="3" key="1">
    <citation type="submission" date="2011-07" db="EMBL/GenBank/DDBJ databases">
        <authorList>
            <consortium name="Caenorhabditis brenneri Sequencing and Analysis Consortium"/>
            <person name="Wilson R.K."/>
        </authorList>
    </citation>
    <scope>NUCLEOTIDE SEQUENCE [LARGE SCALE GENOMIC DNA]</scope>
    <source>
        <strain evidence="3">PB2801</strain>
    </source>
</reference>
<feature type="compositionally biased region" description="Polar residues" evidence="1">
    <location>
        <begin position="164"/>
        <end position="174"/>
    </location>
</feature>
<dbReference type="HOGENOM" id="CLU_1541460_0_0_1"/>
<dbReference type="InParanoid" id="G0NV36"/>
<organism evidence="3">
    <name type="scientific">Caenorhabditis brenneri</name>
    <name type="common">Nematode worm</name>
    <dbReference type="NCBI Taxonomy" id="135651"/>
    <lineage>
        <taxon>Eukaryota</taxon>
        <taxon>Metazoa</taxon>
        <taxon>Ecdysozoa</taxon>
        <taxon>Nematoda</taxon>
        <taxon>Chromadorea</taxon>
        <taxon>Rhabditida</taxon>
        <taxon>Rhabditina</taxon>
        <taxon>Rhabditomorpha</taxon>
        <taxon>Rhabditoidea</taxon>
        <taxon>Rhabditidae</taxon>
        <taxon>Peloderinae</taxon>
        <taxon>Caenorhabditis</taxon>
    </lineage>
</organism>
<dbReference type="EMBL" id="GL379953">
    <property type="protein sequence ID" value="EGT38064.1"/>
    <property type="molecule type" value="Genomic_DNA"/>
</dbReference>
<name>G0NV36_CAEBE</name>
<sequence length="174" mass="19297">MEERRRAAKLAQALEEPFMFNSQNRMMAEYELQLTPMDNDNGFDFINSSPAFPPTPVENGNLKSEDSPTEPRFPELIFHGDDLAMTELPSNEFRITERIKMETDTVVDIVSSPGLSIRLVNPHQSGFMDASFVDGTKDQQNPALLDNSSAATQSHLNHSELHSRTTPSGIGSGT</sequence>
<accession>G0NV36</accession>
<evidence type="ECO:0000313" key="2">
    <source>
        <dbReference type="EMBL" id="EGT38064.1"/>
    </source>
</evidence>
<gene>
    <name evidence="2" type="ORF">CAEBREN_25102</name>
</gene>
<evidence type="ECO:0000313" key="3">
    <source>
        <dbReference type="Proteomes" id="UP000008068"/>
    </source>
</evidence>
<proteinExistence type="predicted"/>
<dbReference type="AlphaFoldDB" id="G0NV36"/>
<evidence type="ECO:0000256" key="1">
    <source>
        <dbReference type="SAM" id="MobiDB-lite"/>
    </source>
</evidence>
<keyword evidence="3" id="KW-1185">Reference proteome</keyword>